<keyword evidence="3 7" id="KW-0812">Transmembrane</keyword>
<dbReference type="EMBL" id="BKCJ010009065">
    <property type="protein sequence ID" value="GEU85230.1"/>
    <property type="molecule type" value="Genomic_DNA"/>
</dbReference>
<evidence type="ECO:0000256" key="7">
    <source>
        <dbReference type="SAM" id="Phobius"/>
    </source>
</evidence>
<gene>
    <name evidence="8" type="ORF">Tci_057208</name>
</gene>
<accession>A0A6L2NGT5</accession>
<feature type="transmembrane region" description="Helical" evidence="7">
    <location>
        <begin position="85"/>
        <end position="105"/>
    </location>
</feature>
<comment type="caution">
    <text evidence="8">The sequence shown here is derived from an EMBL/GenBank/DDBJ whole genome shotgun (WGS) entry which is preliminary data.</text>
</comment>
<dbReference type="AlphaFoldDB" id="A0A6L2NGT5"/>
<comment type="subcellular location">
    <subcellularLocation>
        <location evidence="1">Membrane</location>
        <topology evidence="1">Multi-pass membrane protein</topology>
    </subcellularLocation>
</comment>
<evidence type="ECO:0000256" key="6">
    <source>
        <dbReference type="ARBA" id="ARBA00023315"/>
    </source>
</evidence>
<keyword evidence="5 7" id="KW-0472">Membrane</keyword>
<keyword evidence="4 7" id="KW-1133">Transmembrane helix</keyword>
<feature type="transmembrane region" description="Helical" evidence="7">
    <location>
        <begin position="45"/>
        <end position="73"/>
    </location>
</feature>
<evidence type="ECO:0000256" key="5">
    <source>
        <dbReference type="ARBA" id="ARBA00023136"/>
    </source>
</evidence>
<dbReference type="PANTHER" id="PTHR13906:SF25">
    <property type="entry name" value="1-ACYLGLYCEROPHOSPHOCHOLINE O-ACYLTRANSFERASE"/>
    <property type="match status" value="1"/>
</dbReference>
<dbReference type="InterPro" id="IPR004299">
    <property type="entry name" value="MBOAT_fam"/>
</dbReference>
<dbReference type="GO" id="GO:0008654">
    <property type="term" value="P:phospholipid biosynthetic process"/>
    <property type="evidence" value="ECO:0007669"/>
    <property type="project" value="TreeGrafter"/>
</dbReference>
<dbReference type="GO" id="GO:0019432">
    <property type="term" value="P:triglyceride biosynthetic process"/>
    <property type="evidence" value="ECO:0007669"/>
    <property type="project" value="TreeGrafter"/>
</dbReference>
<evidence type="ECO:0000256" key="4">
    <source>
        <dbReference type="ARBA" id="ARBA00022989"/>
    </source>
</evidence>
<dbReference type="InterPro" id="IPR049941">
    <property type="entry name" value="LPLAT_7/PORCN-like"/>
</dbReference>
<reference evidence="8" key="1">
    <citation type="journal article" date="2019" name="Sci. Rep.">
        <title>Draft genome of Tanacetum cinerariifolium, the natural source of mosquito coil.</title>
        <authorList>
            <person name="Yamashiro T."/>
            <person name="Shiraishi A."/>
            <person name="Satake H."/>
            <person name="Nakayama K."/>
        </authorList>
    </citation>
    <scope>NUCLEOTIDE SEQUENCE</scope>
</reference>
<dbReference type="Pfam" id="PF03062">
    <property type="entry name" value="MBOAT"/>
    <property type="match status" value="1"/>
</dbReference>
<dbReference type="PANTHER" id="PTHR13906">
    <property type="entry name" value="PORCUPINE"/>
    <property type="match status" value="1"/>
</dbReference>
<evidence type="ECO:0000256" key="1">
    <source>
        <dbReference type="ARBA" id="ARBA00004141"/>
    </source>
</evidence>
<dbReference type="GO" id="GO:0016746">
    <property type="term" value="F:acyltransferase activity"/>
    <property type="evidence" value="ECO:0007669"/>
    <property type="project" value="UniProtKB-KW"/>
</dbReference>
<sequence length="812" mass="91753">MNMEEMALLIGVSPPICQFLICFVATIPLSFFHRYVPGGSMGKHIYAALTGAVLSYMSFGLMSNMHFLVLIIVSYASMVFCRKQCGLITFFLAMGYLIGCHVYYMSGDLWKEGGIDATGSMMVITLKVISCAINYSDGLLKEAHLRQSQKNNRLIKLPSFIEYVGYCLCCGSHFAGPVYEMKDYLDWTERKGIWMKSEKPSPSPYVPTVKALFQAECSMILSGLGFSGWTSSSPPIARWGRAKNVDILGVEFAKSAAEIPLTWNIHVSTWLRHYVYDRLVQKGKRPGFFQLLATQTVSAIWHGVYPGYIIFFVQSALMISGTKSERNNQRIQECILHWNRGSCGFYHSRCFENDENADGGKKEDDMGACIEKLDKVGWAAQDPMYDSALLLFGQSADYKKLWLHLKPESCGNWVKSVGRKFRLLDFIFRVIFSSCSCTRIFIVAEKEVSTIDLVTTGGEVVTTTGVEVITTAITSQISMDDITLAKALVDIKTSKPKAKGVVIQEPNYELASRLQEEVREELSIEEKSRLFVELIDKRKKHFARFRAKKIKSKPPTKAQKRNQMCTYLKNMENYKHKLVKGSEKVVEGSEKAEEGSSKRGDVSKHFIQCNLLDDAFHWLEGLNRELKHCKLNMEDHDHPIMTSLEIAHKLHRGRNFLESFDGPISGPILLLMELPHMSHLEGKFFESCGCLLLVCRDDIGSTDFTIYEIMKGSSMWSIRYLANIVQLLNRLPEGWSIQTCVWSICLGEDDAFVVINLSGKVVKYNLISNTNTKIFDIGSNQMDDDDDDAVLFIPPFEVDHNLYEFIPSLASV</sequence>
<evidence type="ECO:0000256" key="3">
    <source>
        <dbReference type="ARBA" id="ARBA00022692"/>
    </source>
</evidence>
<keyword evidence="6 8" id="KW-0012">Acyltransferase</keyword>
<evidence type="ECO:0000313" key="8">
    <source>
        <dbReference type="EMBL" id="GEU85230.1"/>
    </source>
</evidence>
<dbReference type="GO" id="GO:0005783">
    <property type="term" value="C:endoplasmic reticulum"/>
    <property type="evidence" value="ECO:0007669"/>
    <property type="project" value="TreeGrafter"/>
</dbReference>
<feature type="transmembrane region" description="Helical" evidence="7">
    <location>
        <begin position="7"/>
        <end position="33"/>
    </location>
</feature>
<dbReference type="GO" id="GO:0030258">
    <property type="term" value="P:lipid modification"/>
    <property type="evidence" value="ECO:0007669"/>
    <property type="project" value="TreeGrafter"/>
</dbReference>
<keyword evidence="2 8" id="KW-0808">Transferase</keyword>
<protein>
    <submittedName>
        <fullName evidence="8">Lysophospholipid acyltransferase 1-like</fullName>
    </submittedName>
</protein>
<proteinExistence type="predicted"/>
<organism evidence="8">
    <name type="scientific">Tanacetum cinerariifolium</name>
    <name type="common">Dalmatian daisy</name>
    <name type="synonym">Chrysanthemum cinerariifolium</name>
    <dbReference type="NCBI Taxonomy" id="118510"/>
    <lineage>
        <taxon>Eukaryota</taxon>
        <taxon>Viridiplantae</taxon>
        <taxon>Streptophyta</taxon>
        <taxon>Embryophyta</taxon>
        <taxon>Tracheophyta</taxon>
        <taxon>Spermatophyta</taxon>
        <taxon>Magnoliopsida</taxon>
        <taxon>eudicotyledons</taxon>
        <taxon>Gunneridae</taxon>
        <taxon>Pentapetalae</taxon>
        <taxon>asterids</taxon>
        <taxon>campanulids</taxon>
        <taxon>Asterales</taxon>
        <taxon>Asteraceae</taxon>
        <taxon>Asteroideae</taxon>
        <taxon>Anthemideae</taxon>
        <taxon>Anthemidinae</taxon>
        <taxon>Tanacetum</taxon>
    </lineage>
</organism>
<name>A0A6L2NGT5_TANCI</name>
<evidence type="ECO:0000256" key="2">
    <source>
        <dbReference type="ARBA" id="ARBA00022679"/>
    </source>
</evidence>
<dbReference type="GO" id="GO:0016020">
    <property type="term" value="C:membrane"/>
    <property type="evidence" value="ECO:0007669"/>
    <property type="project" value="UniProtKB-SubCell"/>
</dbReference>